<proteinExistence type="predicted"/>
<evidence type="ECO:0000313" key="2">
    <source>
        <dbReference type="Proteomes" id="UP000823775"/>
    </source>
</evidence>
<reference evidence="1 2" key="1">
    <citation type="journal article" date="2021" name="BMC Genomics">
        <title>Datura genome reveals duplications of psychoactive alkaloid biosynthetic genes and high mutation rate following tissue culture.</title>
        <authorList>
            <person name="Rajewski A."/>
            <person name="Carter-House D."/>
            <person name="Stajich J."/>
            <person name="Litt A."/>
        </authorList>
    </citation>
    <scope>NUCLEOTIDE SEQUENCE [LARGE SCALE GENOMIC DNA]</scope>
    <source>
        <strain evidence="1">AR-01</strain>
    </source>
</reference>
<evidence type="ECO:0000313" key="1">
    <source>
        <dbReference type="EMBL" id="MCD9641574.1"/>
    </source>
</evidence>
<protein>
    <submittedName>
        <fullName evidence="1">Uncharacterized protein</fullName>
    </submittedName>
</protein>
<dbReference type="EMBL" id="JACEIK010003393">
    <property type="protein sequence ID" value="MCD9641574.1"/>
    <property type="molecule type" value="Genomic_DNA"/>
</dbReference>
<accession>A0ABS8V5Z3</accession>
<organism evidence="1 2">
    <name type="scientific">Datura stramonium</name>
    <name type="common">Jimsonweed</name>
    <name type="synonym">Common thornapple</name>
    <dbReference type="NCBI Taxonomy" id="4076"/>
    <lineage>
        <taxon>Eukaryota</taxon>
        <taxon>Viridiplantae</taxon>
        <taxon>Streptophyta</taxon>
        <taxon>Embryophyta</taxon>
        <taxon>Tracheophyta</taxon>
        <taxon>Spermatophyta</taxon>
        <taxon>Magnoliopsida</taxon>
        <taxon>eudicotyledons</taxon>
        <taxon>Gunneridae</taxon>
        <taxon>Pentapetalae</taxon>
        <taxon>asterids</taxon>
        <taxon>lamiids</taxon>
        <taxon>Solanales</taxon>
        <taxon>Solanaceae</taxon>
        <taxon>Solanoideae</taxon>
        <taxon>Datureae</taxon>
        <taxon>Datura</taxon>
    </lineage>
</organism>
<comment type="caution">
    <text evidence="1">The sequence shown here is derived from an EMBL/GenBank/DDBJ whole genome shotgun (WGS) entry which is preliminary data.</text>
</comment>
<name>A0ABS8V5Z3_DATST</name>
<dbReference type="Proteomes" id="UP000823775">
    <property type="component" value="Unassembled WGS sequence"/>
</dbReference>
<gene>
    <name evidence="1" type="ORF">HAX54_027802</name>
</gene>
<sequence>MEASGYYIIDGDEGIRALQCLICYEFKTIDLSIVDEIDLTIHTNNILHHLKIYHVDVEIASDNEHILRDYDFDIDASFDLEYDKEGLEVISNQRRKVVTDKLENFTELHKGMTFCDIVEVRRSMNYYALANGYGLRIEKTSPSRARSLDLKDEARSDIYFGLAKAYGPEIGDNEDPSLRPRVISEELTLLIMRQTRMRLPTDSRSIQFTGDSIEVSTPTNLTYSPIKVT</sequence>
<keyword evidence="2" id="KW-1185">Reference proteome</keyword>